<gene>
    <name evidence="2" type="ORF">ECRASSUSDP1_LOCUS28567</name>
</gene>
<feature type="region of interest" description="Disordered" evidence="1">
    <location>
        <begin position="439"/>
        <end position="473"/>
    </location>
</feature>
<evidence type="ECO:0000313" key="2">
    <source>
        <dbReference type="EMBL" id="CAI2386941.1"/>
    </source>
</evidence>
<organism evidence="2 3">
    <name type="scientific">Euplotes crassus</name>
    <dbReference type="NCBI Taxonomy" id="5936"/>
    <lineage>
        <taxon>Eukaryota</taxon>
        <taxon>Sar</taxon>
        <taxon>Alveolata</taxon>
        <taxon>Ciliophora</taxon>
        <taxon>Intramacronucleata</taxon>
        <taxon>Spirotrichea</taxon>
        <taxon>Hypotrichia</taxon>
        <taxon>Euplotida</taxon>
        <taxon>Euplotidae</taxon>
        <taxon>Moneuplotes</taxon>
    </lineage>
</organism>
<feature type="compositionally biased region" description="Basic and acidic residues" evidence="1">
    <location>
        <begin position="208"/>
        <end position="218"/>
    </location>
</feature>
<evidence type="ECO:0000313" key="3">
    <source>
        <dbReference type="Proteomes" id="UP001295684"/>
    </source>
</evidence>
<feature type="region of interest" description="Disordered" evidence="1">
    <location>
        <begin position="1"/>
        <end position="30"/>
    </location>
</feature>
<feature type="compositionally biased region" description="Basic residues" evidence="1">
    <location>
        <begin position="592"/>
        <end position="601"/>
    </location>
</feature>
<feature type="region of interest" description="Disordered" evidence="1">
    <location>
        <begin position="485"/>
        <end position="529"/>
    </location>
</feature>
<keyword evidence="3" id="KW-1185">Reference proteome</keyword>
<feature type="region of interest" description="Disordered" evidence="1">
    <location>
        <begin position="125"/>
        <end position="280"/>
    </location>
</feature>
<comment type="caution">
    <text evidence="2">The sequence shown here is derived from an EMBL/GenBank/DDBJ whole genome shotgun (WGS) entry which is preliminary data.</text>
</comment>
<dbReference type="EMBL" id="CAMPGE010029469">
    <property type="protein sequence ID" value="CAI2386941.1"/>
    <property type="molecule type" value="Genomic_DNA"/>
</dbReference>
<feature type="compositionally biased region" description="Basic residues" evidence="1">
    <location>
        <begin position="1"/>
        <end position="13"/>
    </location>
</feature>
<feature type="compositionally biased region" description="Polar residues" evidence="1">
    <location>
        <begin position="237"/>
        <end position="246"/>
    </location>
</feature>
<feature type="compositionally biased region" description="Basic and acidic residues" evidence="1">
    <location>
        <begin position="517"/>
        <end position="529"/>
    </location>
</feature>
<name>A0AAD1YA79_EUPCR</name>
<feature type="compositionally biased region" description="Basic and acidic residues" evidence="1">
    <location>
        <begin position="570"/>
        <end position="582"/>
    </location>
</feature>
<accession>A0AAD1YA79</accession>
<dbReference type="Proteomes" id="UP001295684">
    <property type="component" value="Unassembled WGS sequence"/>
</dbReference>
<reference evidence="2" key="1">
    <citation type="submission" date="2023-07" db="EMBL/GenBank/DDBJ databases">
        <authorList>
            <consortium name="AG Swart"/>
            <person name="Singh M."/>
            <person name="Singh A."/>
            <person name="Seah K."/>
            <person name="Emmerich C."/>
        </authorList>
    </citation>
    <scope>NUCLEOTIDE SEQUENCE</scope>
    <source>
        <strain evidence="2">DP1</strain>
    </source>
</reference>
<feature type="region of interest" description="Disordered" evidence="1">
    <location>
        <begin position="368"/>
        <end position="422"/>
    </location>
</feature>
<feature type="region of interest" description="Disordered" evidence="1">
    <location>
        <begin position="622"/>
        <end position="668"/>
    </location>
</feature>
<proteinExistence type="predicted"/>
<feature type="compositionally biased region" description="Basic residues" evidence="1">
    <location>
        <begin position="181"/>
        <end position="190"/>
    </location>
</feature>
<feature type="compositionally biased region" description="Polar residues" evidence="1">
    <location>
        <begin position="138"/>
        <end position="161"/>
    </location>
</feature>
<sequence length="668" mass="75797">MKKHQNRVLKKLVARTGPNSPVGNRSSIQKQIRKSKIKFEKQNSNYTVFSNNSAFGSSRDNINLKSLRNKKKSINSPTKINFHQYEDGMDAQTGLPQSNDGSFISIKTPNPRDIKNWESHMDDFKTIDRPKKSRHSKNPSITSGNTPYSIFLNVQPNTSISKNKESASKGNNSKLNDRKSLIKNKRRIRKSNLVPPNMFATDASGKLPDLKAHKDIQRGRSAARKRRLLSPNIAASRMTSIDSLRSPQPPRGKRSRIFSSNPAQNPRRPKIKKSGQVLHKNSKNPKLITFDLSKAKDLQKMRKLVGMQERIKNVKLTPLKGVVKNIPNPRRKKISRKKFSSTSNNTFYNMSSTKSRIRVNSIKKAIKSKQNKMKMEKNRSVLQGKTPPKQKMRVEEQKYDDEIKDDSLSTSSVSSIDDFTNDGSTNNIPNKIIIGNTMNNTPSQSKSDISQKSIPRSNVTNEEIAETSKPKKSLTMADRVKIHQMNNLAPVPEPSSKKIGSSRPSFVKTRKKSKLSRIKEMSPKSALKEELSKLGKIRKLLVKANKKRPKRRTKSSKAVKLGKRNRPKLRRDSTIKEEDPTPLKETIPMPRHLPHTHHNRPGLKYSMTLTQINNIFNIDELEDEEESSNSSPSQKQSVSDTKSIPLRKNNEGSARKKRSKIHSITIKK</sequence>
<feature type="compositionally biased region" description="Basic residues" evidence="1">
    <location>
        <begin position="655"/>
        <end position="668"/>
    </location>
</feature>
<feature type="compositionally biased region" description="Low complexity" evidence="1">
    <location>
        <begin position="408"/>
        <end position="418"/>
    </location>
</feature>
<feature type="compositionally biased region" description="Low complexity" evidence="1">
    <location>
        <begin position="442"/>
        <end position="455"/>
    </location>
</feature>
<feature type="compositionally biased region" description="Basic and acidic residues" evidence="1">
    <location>
        <begin position="392"/>
        <end position="407"/>
    </location>
</feature>
<protein>
    <submittedName>
        <fullName evidence="2">Uncharacterized protein</fullName>
    </submittedName>
</protein>
<feature type="compositionally biased region" description="Basic residues" evidence="1">
    <location>
        <begin position="542"/>
        <end position="569"/>
    </location>
</feature>
<feature type="region of interest" description="Disordered" evidence="1">
    <location>
        <begin position="542"/>
        <end position="602"/>
    </location>
</feature>
<evidence type="ECO:0000256" key="1">
    <source>
        <dbReference type="SAM" id="MobiDB-lite"/>
    </source>
</evidence>
<dbReference type="AlphaFoldDB" id="A0AAD1YA79"/>
<feature type="compositionally biased region" description="Low complexity" evidence="1">
    <location>
        <begin position="628"/>
        <end position="639"/>
    </location>
</feature>